<proteinExistence type="predicted"/>
<keyword evidence="2" id="KW-0808">Transferase</keyword>
<name>A0A447RS15_KLEPN</name>
<feature type="region of interest" description="Disordered" evidence="1">
    <location>
        <begin position="37"/>
        <end position="57"/>
    </location>
</feature>
<dbReference type="Proteomes" id="UP000282433">
    <property type="component" value="Chromosome"/>
</dbReference>
<dbReference type="Gene3D" id="3.40.30.10">
    <property type="entry name" value="Glutaredoxin"/>
    <property type="match status" value="1"/>
</dbReference>
<accession>A0A447RS15</accession>
<reference evidence="2 3" key="1">
    <citation type="submission" date="2018-12" db="EMBL/GenBank/DDBJ databases">
        <authorList>
            <consortium name="Pathogen Informatics"/>
        </authorList>
    </citation>
    <scope>NUCLEOTIDE SEQUENCE [LARGE SCALE GENOMIC DNA]</scope>
    <source>
        <strain evidence="2 3">NCTC13635</strain>
    </source>
</reference>
<dbReference type="GO" id="GO:0016740">
    <property type="term" value="F:transferase activity"/>
    <property type="evidence" value="ECO:0007669"/>
    <property type="project" value="UniProtKB-KW"/>
</dbReference>
<dbReference type="AlphaFoldDB" id="A0A447RS15"/>
<organism evidence="2 3">
    <name type="scientific">Klebsiella pneumoniae</name>
    <dbReference type="NCBI Taxonomy" id="573"/>
    <lineage>
        <taxon>Bacteria</taxon>
        <taxon>Pseudomonadati</taxon>
        <taxon>Pseudomonadota</taxon>
        <taxon>Gammaproteobacteria</taxon>
        <taxon>Enterobacterales</taxon>
        <taxon>Enterobacteriaceae</taxon>
        <taxon>Klebsiella/Raoultella group</taxon>
        <taxon>Klebsiella</taxon>
        <taxon>Klebsiella pneumoniae complex</taxon>
    </lineage>
</organism>
<sequence length="57" mass="6253">MGQLVDGVWQDTWYDTKSTGGRFKRSVSAFRNWLTADGAAGPSGEGGFAAEKDRYHL</sequence>
<evidence type="ECO:0000313" key="2">
    <source>
        <dbReference type="EMBL" id="VEB02650.1"/>
    </source>
</evidence>
<evidence type="ECO:0000256" key="1">
    <source>
        <dbReference type="SAM" id="MobiDB-lite"/>
    </source>
</evidence>
<dbReference type="EMBL" id="LR134162">
    <property type="protein sequence ID" value="VEB02650.1"/>
    <property type="molecule type" value="Genomic_DNA"/>
</dbReference>
<evidence type="ECO:0000313" key="3">
    <source>
        <dbReference type="Proteomes" id="UP000282433"/>
    </source>
</evidence>
<protein>
    <submittedName>
        <fullName evidence="2">Glutathione S-transferase, omega</fullName>
    </submittedName>
</protein>
<gene>
    <name evidence="2" type="ORF">NCTC13635_03019</name>
</gene>